<reference evidence="2" key="1">
    <citation type="submission" date="2022-02" db="EMBL/GenBank/DDBJ databases">
        <title>Fredinandcohnia quinoae sp. nov. isolated from Chenopodium quinoa seeds.</title>
        <authorList>
            <person name="Saati-Santamaria Z."/>
            <person name="Flores-Felix J.D."/>
            <person name="Igual J.M."/>
            <person name="Velazquez E."/>
            <person name="Garcia-Fraile P."/>
            <person name="Martinez-Molina E."/>
        </authorList>
    </citation>
    <scope>NUCLEOTIDE SEQUENCE</scope>
    <source>
        <strain evidence="2">SECRCQ15</strain>
    </source>
</reference>
<feature type="domain" description="Na+-translocating membrane potential-generating system MpsC" evidence="1">
    <location>
        <begin position="14"/>
        <end position="115"/>
    </location>
</feature>
<comment type="caution">
    <text evidence="2">The sequence shown here is derived from an EMBL/GenBank/DDBJ whole genome shotgun (WGS) entry which is preliminary data.</text>
</comment>
<dbReference type="EMBL" id="JAKTTI010000002">
    <property type="protein sequence ID" value="MCH1624258.1"/>
    <property type="molecule type" value="Genomic_DNA"/>
</dbReference>
<accession>A0AAW5E582</accession>
<protein>
    <submittedName>
        <fullName evidence="2">DUF2294 domain-containing protein</fullName>
    </submittedName>
</protein>
<organism evidence="2 3">
    <name type="scientific">Fredinandcohnia quinoae</name>
    <dbReference type="NCBI Taxonomy" id="2918902"/>
    <lineage>
        <taxon>Bacteria</taxon>
        <taxon>Bacillati</taxon>
        <taxon>Bacillota</taxon>
        <taxon>Bacilli</taxon>
        <taxon>Bacillales</taxon>
        <taxon>Bacillaceae</taxon>
        <taxon>Fredinandcohnia</taxon>
    </lineage>
</organism>
<name>A0AAW5E582_9BACI</name>
<dbReference type="InterPro" id="IPR018745">
    <property type="entry name" value="MpsC"/>
</dbReference>
<evidence type="ECO:0000259" key="1">
    <source>
        <dbReference type="Pfam" id="PF10057"/>
    </source>
</evidence>
<dbReference type="RefSeq" id="WP_240252505.1">
    <property type="nucleotide sequence ID" value="NZ_JAKTTI010000002.1"/>
</dbReference>
<proteinExistence type="predicted"/>
<dbReference type="AlphaFoldDB" id="A0AAW5E582"/>
<evidence type="ECO:0000313" key="3">
    <source>
        <dbReference type="Proteomes" id="UP001431131"/>
    </source>
</evidence>
<gene>
    <name evidence="2" type="ORF">MJG50_02870</name>
</gene>
<evidence type="ECO:0000313" key="2">
    <source>
        <dbReference type="EMBL" id="MCH1624258.1"/>
    </source>
</evidence>
<keyword evidence="3" id="KW-1185">Reference proteome</keyword>
<sequence>MSRDVFTKQEELTYLSSYISKQIKKKFGKGPEACYTSISDQYVVINIKKFMTQIESELIRKDEHLIAQTIRSTIMKDLLSPLIDTLQEMFGKLIATIYQDWNFHNNTGILIGIFQEKQQFKNDGDHIEFQILKDEFMKQSETSIFRPENISVDKINIDTVVIKCSDLLMPIEKMMIDKGYVHILQEREQIIRNRFRSNKSRFERILSKDLEDIYLIWDYENNNSYTIFSGK</sequence>
<dbReference type="Pfam" id="PF10057">
    <property type="entry name" value="MpsC"/>
    <property type="match status" value="1"/>
</dbReference>
<dbReference type="Proteomes" id="UP001431131">
    <property type="component" value="Unassembled WGS sequence"/>
</dbReference>